<comment type="caution">
    <text evidence="2">The sequence shown here is derived from an EMBL/GenBank/DDBJ whole genome shotgun (WGS) entry which is preliminary data.</text>
</comment>
<feature type="region of interest" description="Disordered" evidence="1">
    <location>
        <begin position="160"/>
        <end position="191"/>
    </location>
</feature>
<gene>
    <name evidence="2" type="ORF">WN944_000290</name>
</gene>
<organism evidence="2 3">
    <name type="scientific">Citrus x changshan-huyou</name>
    <dbReference type="NCBI Taxonomy" id="2935761"/>
    <lineage>
        <taxon>Eukaryota</taxon>
        <taxon>Viridiplantae</taxon>
        <taxon>Streptophyta</taxon>
        <taxon>Embryophyta</taxon>
        <taxon>Tracheophyta</taxon>
        <taxon>Spermatophyta</taxon>
        <taxon>Magnoliopsida</taxon>
        <taxon>eudicotyledons</taxon>
        <taxon>Gunneridae</taxon>
        <taxon>Pentapetalae</taxon>
        <taxon>rosids</taxon>
        <taxon>malvids</taxon>
        <taxon>Sapindales</taxon>
        <taxon>Rutaceae</taxon>
        <taxon>Aurantioideae</taxon>
        <taxon>Citrus</taxon>
    </lineage>
</organism>
<evidence type="ECO:0000256" key="1">
    <source>
        <dbReference type="SAM" id="MobiDB-lite"/>
    </source>
</evidence>
<dbReference type="PANTHER" id="PTHR33730">
    <property type="entry name" value="OS05G0542732 PROTEIN-RELATED"/>
    <property type="match status" value="1"/>
</dbReference>
<dbReference type="AlphaFoldDB" id="A0AAP0QQ60"/>
<keyword evidence="3" id="KW-1185">Reference proteome</keyword>
<dbReference type="Proteomes" id="UP001428341">
    <property type="component" value="Unassembled WGS sequence"/>
</dbReference>
<evidence type="ECO:0000313" key="2">
    <source>
        <dbReference type="EMBL" id="KAK9207941.1"/>
    </source>
</evidence>
<evidence type="ECO:0000313" key="3">
    <source>
        <dbReference type="Proteomes" id="UP001428341"/>
    </source>
</evidence>
<feature type="compositionally biased region" description="Polar residues" evidence="1">
    <location>
        <begin position="52"/>
        <end position="61"/>
    </location>
</feature>
<reference evidence="2 3" key="1">
    <citation type="submission" date="2024-05" db="EMBL/GenBank/DDBJ databases">
        <title>Haplotype-resolved chromosome-level genome assembly of Huyou (Citrus changshanensis).</title>
        <authorList>
            <person name="Miao C."/>
            <person name="Chen W."/>
            <person name="Wu Y."/>
            <person name="Wang L."/>
            <person name="Zhao S."/>
            <person name="Grierson D."/>
            <person name="Xu C."/>
            <person name="Chen K."/>
        </authorList>
    </citation>
    <scope>NUCLEOTIDE SEQUENCE [LARGE SCALE GENOMIC DNA]</scope>
    <source>
        <strain evidence="2">01-14</strain>
        <tissue evidence="2">Leaf</tissue>
    </source>
</reference>
<feature type="compositionally biased region" description="Basic and acidic residues" evidence="1">
    <location>
        <begin position="32"/>
        <end position="51"/>
    </location>
</feature>
<feature type="region of interest" description="Disordered" evidence="1">
    <location>
        <begin position="32"/>
        <end position="61"/>
    </location>
</feature>
<dbReference type="Pfam" id="PF15697">
    <property type="entry name" value="DUF4666"/>
    <property type="match status" value="2"/>
</dbReference>
<feature type="region of interest" description="Disordered" evidence="1">
    <location>
        <begin position="136"/>
        <end position="155"/>
    </location>
</feature>
<accession>A0AAP0QQ60</accession>
<proteinExistence type="predicted"/>
<protein>
    <submittedName>
        <fullName evidence="2">Uncharacterized protein</fullName>
    </submittedName>
</protein>
<dbReference type="PANTHER" id="PTHR33730:SF4">
    <property type="entry name" value="OS05G0542732 PROTEIN"/>
    <property type="match status" value="1"/>
</dbReference>
<dbReference type="EMBL" id="JBCGBO010000004">
    <property type="protein sequence ID" value="KAK9207941.1"/>
    <property type="molecule type" value="Genomic_DNA"/>
</dbReference>
<sequence>MATFQRSEVSFRRQGSSGLVWQDAFISGDLNQMRREQVKKATNSREPRHSQSDGSVGMMQNRQSNGGIIFRTSKVLPDIDPPSPKRELKSMATFQRSAVSFRRQGSSGIVWDDKYMSGEDGKIELRDQLRPCQSVRETSVSSIPPPASCPRSLSTPAIGKVFPPSFLENPPVDQKSKSEKKKPWSLNMKKA</sequence>
<name>A0AAP0QQ60_9ROSI</name>
<dbReference type="InterPro" id="IPR031421">
    <property type="entry name" value="DUF4666"/>
</dbReference>